<dbReference type="InterPro" id="IPR001387">
    <property type="entry name" value="Cro/C1-type_HTH"/>
</dbReference>
<dbReference type="PROSITE" id="PS50943">
    <property type="entry name" value="HTH_CROC1"/>
    <property type="match status" value="1"/>
</dbReference>
<feature type="domain" description="HTH cro/C1-type" evidence="3">
    <location>
        <begin position="52"/>
        <end position="106"/>
    </location>
</feature>
<keyword evidence="1" id="KW-0238">DNA-binding</keyword>
<name>A0ABU7VZJ7_9BACL</name>
<dbReference type="PANTHER" id="PTHR46797:SF1">
    <property type="entry name" value="METHYLPHOSPHONATE SYNTHASE"/>
    <property type="match status" value="1"/>
</dbReference>
<evidence type="ECO:0000256" key="2">
    <source>
        <dbReference type="SAM" id="Phobius"/>
    </source>
</evidence>
<comment type="caution">
    <text evidence="4">The sequence shown here is derived from an EMBL/GenBank/DDBJ whole genome shotgun (WGS) entry which is preliminary data.</text>
</comment>
<dbReference type="RefSeq" id="WP_331849222.1">
    <property type="nucleotide sequence ID" value="NZ_JAZHPZ010000023.1"/>
</dbReference>
<sequence length="124" mass="14175">MRRKQMQIIVNILLFVEYVICSIIIPSLLMDVKGEFSLSEQSIIKHIIGRTIKSLRIKRGLSQEDLAGECGVDRSYISMIEVGKNEPSVSKIFDLCKGLKIKPSSFFKLIEIEYEKRNDANPIK</sequence>
<keyword evidence="2" id="KW-0472">Membrane</keyword>
<dbReference type="SMART" id="SM00530">
    <property type="entry name" value="HTH_XRE"/>
    <property type="match status" value="1"/>
</dbReference>
<dbReference type="CDD" id="cd00093">
    <property type="entry name" value="HTH_XRE"/>
    <property type="match status" value="1"/>
</dbReference>
<dbReference type="Pfam" id="PF01381">
    <property type="entry name" value="HTH_3"/>
    <property type="match status" value="1"/>
</dbReference>
<dbReference type="InterPro" id="IPR050807">
    <property type="entry name" value="TransReg_Diox_bact_type"/>
</dbReference>
<feature type="transmembrane region" description="Helical" evidence="2">
    <location>
        <begin position="12"/>
        <end position="30"/>
    </location>
</feature>
<accession>A0ABU7VZJ7</accession>
<reference evidence="4 5" key="1">
    <citation type="submission" date="2024-02" db="EMBL/GenBank/DDBJ databases">
        <title>A nitrogen-fixing paenibacillus bacterium.</title>
        <authorList>
            <person name="Zhang W.L."/>
            <person name="Chen S.F."/>
        </authorList>
    </citation>
    <scope>NUCLEOTIDE SEQUENCE [LARGE SCALE GENOMIC DNA]</scope>
    <source>
        <strain evidence="4 5">M1</strain>
    </source>
</reference>
<organism evidence="4 5">
    <name type="scientific">Paenibacillus haidiansis</name>
    <dbReference type="NCBI Taxonomy" id="1574488"/>
    <lineage>
        <taxon>Bacteria</taxon>
        <taxon>Bacillati</taxon>
        <taxon>Bacillota</taxon>
        <taxon>Bacilli</taxon>
        <taxon>Bacillales</taxon>
        <taxon>Paenibacillaceae</taxon>
        <taxon>Paenibacillus</taxon>
    </lineage>
</organism>
<proteinExistence type="predicted"/>
<protein>
    <submittedName>
        <fullName evidence="4">Helix-turn-helix transcriptional regulator</fullName>
    </submittedName>
</protein>
<dbReference type="SUPFAM" id="SSF47413">
    <property type="entry name" value="lambda repressor-like DNA-binding domains"/>
    <property type="match status" value="1"/>
</dbReference>
<dbReference type="Proteomes" id="UP001306950">
    <property type="component" value="Unassembled WGS sequence"/>
</dbReference>
<dbReference type="EMBL" id="JAZHPZ010000023">
    <property type="protein sequence ID" value="MEF2969117.1"/>
    <property type="molecule type" value="Genomic_DNA"/>
</dbReference>
<dbReference type="InterPro" id="IPR010982">
    <property type="entry name" value="Lambda_DNA-bd_dom_sf"/>
</dbReference>
<dbReference type="PANTHER" id="PTHR46797">
    <property type="entry name" value="HTH-TYPE TRANSCRIPTIONAL REGULATOR"/>
    <property type="match status" value="1"/>
</dbReference>
<keyword evidence="2" id="KW-1133">Transmembrane helix</keyword>
<evidence type="ECO:0000313" key="5">
    <source>
        <dbReference type="Proteomes" id="UP001306950"/>
    </source>
</evidence>
<evidence type="ECO:0000259" key="3">
    <source>
        <dbReference type="PROSITE" id="PS50943"/>
    </source>
</evidence>
<evidence type="ECO:0000313" key="4">
    <source>
        <dbReference type="EMBL" id="MEF2969117.1"/>
    </source>
</evidence>
<gene>
    <name evidence="4" type="ORF">V3851_25365</name>
</gene>
<keyword evidence="2" id="KW-0812">Transmembrane</keyword>
<evidence type="ECO:0000256" key="1">
    <source>
        <dbReference type="ARBA" id="ARBA00023125"/>
    </source>
</evidence>
<keyword evidence="5" id="KW-1185">Reference proteome</keyword>
<dbReference type="Gene3D" id="1.10.260.40">
    <property type="entry name" value="lambda repressor-like DNA-binding domains"/>
    <property type="match status" value="1"/>
</dbReference>